<dbReference type="AlphaFoldDB" id="A0A239CUY8"/>
<dbReference type="RefSeq" id="WP_089403587.1">
    <property type="nucleotide sequence ID" value="NZ_FZOH01000003.1"/>
</dbReference>
<evidence type="ECO:0000256" key="1">
    <source>
        <dbReference type="SAM" id="MobiDB-lite"/>
    </source>
</evidence>
<dbReference type="GO" id="GO:0003899">
    <property type="term" value="F:DNA-directed RNA polymerase activity"/>
    <property type="evidence" value="ECO:0007669"/>
    <property type="project" value="InterPro"/>
</dbReference>
<sequence>MPTSSPGDATAGTIETLGLPTRAVTALTRAGITDVAALAALTRRELAAVPGLGAGLVTAIRRVVPEPPATLPRAATPGRDDRLAPPADDDGGPDSPAIPSFASLRDPRRRTALDLLVPATGTPDAEAWTEPVPEPPTGPPPSPPGDTGRGPAGPVAPAPRPAEYADLLRLGARLARAAVTVPGRVALWSVRTQVDWLRRLLGS</sequence>
<evidence type="ECO:0000313" key="4">
    <source>
        <dbReference type="Proteomes" id="UP000198386"/>
    </source>
</evidence>
<dbReference type="GO" id="GO:0003677">
    <property type="term" value="F:DNA binding"/>
    <property type="evidence" value="ECO:0007669"/>
    <property type="project" value="InterPro"/>
</dbReference>
<dbReference type="EMBL" id="FZOH01000003">
    <property type="protein sequence ID" value="SNS23920.1"/>
    <property type="molecule type" value="Genomic_DNA"/>
</dbReference>
<gene>
    <name evidence="3" type="ORF">SAMN04488107_1835</name>
</gene>
<protein>
    <submittedName>
        <fullName evidence="3">RNA polymerase, alpha chain C terminal domain</fullName>
    </submittedName>
</protein>
<proteinExistence type="predicted"/>
<evidence type="ECO:0000259" key="2">
    <source>
        <dbReference type="Pfam" id="PF03118"/>
    </source>
</evidence>
<accession>A0A239CUY8</accession>
<dbReference type="SUPFAM" id="SSF47789">
    <property type="entry name" value="C-terminal domain of RNA polymerase alpha subunit"/>
    <property type="match status" value="1"/>
</dbReference>
<dbReference type="GO" id="GO:0006351">
    <property type="term" value="P:DNA-templated transcription"/>
    <property type="evidence" value="ECO:0007669"/>
    <property type="project" value="InterPro"/>
</dbReference>
<feature type="compositionally biased region" description="Pro residues" evidence="1">
    <location>
        <begin position="132"/>
        <end position="144"/>
    </location>
</feature>
<dbReference type="Gene3D" id="1.10.150.20">
    <property type="entry name" value="5' to 3' exonuclease, C-terminal subdomain"/>
    <property type="match status" value="1"/>
</dbReference>
<feature type="domain" description="RNA polymerase alpha subunit C-terminal" evidence="2">
    <location>
        <begin position="13"/>
        <end position="60"/>
    </location>
</feature>
<evidence type="ECO:0000313" key="3">
    <source>
        <dbReference type="EMBL" id="SNS23920.1"/>
    </source>
</evidence>
<dbReference type="Pfam" id="PF03118">
    <property type="entry name" value="RNA_pol_A_CTD"/>
    <property type="match status" value="1"/>
</dbReference>
<name>A0A239CUY8_9ACTN</name>
<reference evidence="4" key="1">
    <citation type="submission" date="2017-06" db="EMBL/GenBank/DDBJ databases">
        <authorList>
            <person name="Varghese N."/>
            <person name="Submissions S."/>
        </authorList>
    </citation>
    <scope>NUCLEOTIDE SEQUENCE [LARGE SCALE GENOMIC DNA]</scope>
    <source>
        <strain evidence="4">DSM 45423</strain>
    </source>
</reference>
<feature type="region of interest" description="Disordered" evidence="1">
    <location>
        <begin position="121"/>
        <end position="160"/>
    </location>
</feature>
<dbReference type="OrthoDB" id="5198143at2"/>
<keyword evidence="4" id="KW-1185">Reference proteome</keyword>
<dbReference type="Proteomes" id="UP000198386">
    <property type="component" value="Unassembled WGS sequence"/>
</dbReference>
<feature type="region of interest" description="Disordered" evidence="1">
    <location>
        <begin position="68"/>
        <end position="104"/>
    </location>
</feature>
<organism evidence="3 4">
    <name type="scientific">Geodermatophilus saharensis</name>
    <dbReference type="NCBI Taxonomy" id="1137994"/>
    <lineage>
        <taxon>Bacteria</taxon>
        <taxon>Bacillati</taxon>
        <taxon>Actinomycetota</taxon>
        <taxon>Actinomycetes</taxon>
        <taxon>Geodermatophilales</taxon>
        <taxon>Geodermatophilaceae</taxon>
        <taxon>Geodermatophilus</taxon>
    </lineage>
</organism>
<dbReference type="InterPro" id="IPR011260">
    <property type="entry name" value="RNAP_asu_C"/>
</dbReference>